<name>A0A1D3DN15_9ACTN</name>
<evidence type="ECO:0000313" key="3">
    <source>
        <dbReference type="Proteomes" id="UP000095329"/>
    </source>
</evidence>
<protein>
    <submittedName>
        <fullName evidence="2">Uncharacterized protein</fullName>
    </submittedName>
</protein>
<dbReference type="EMBL" id="ASHX02000001">
    <property type="protein sequence ID" value="OEJ93723.1"/>
    <property type="molecule type" value="Genomic_DNA"/>
</dbReference>
<keyword evidence="3" id="KW-1185">Reference proteome</keyword>
<sequence length="182" mass="19596">MSQGSRVPGTGPTRRGGRWERYRVAHPFSVRDLAALWGLIGGVVALALLLGWALDMKGGTVIVLAVPFIVSWFEKRRTVFQFDAAGVRFGEVLLPWADVTAFVVATPRDGTRALIGAMMRSGASLPVGMAVAPPHPAMPAPVHVTVPRARFDLAKMVRKARKYAPPHIRIVVAEPSGERVAG</sequence>
<proteinExistence type="predicted"/>
<dbReference type="Proteomes" id="UP000095329">
    <property type="component" value="Unassembled WGS sequence"/>
</dbReference>
<keyword evidence="1" id="KW-1133">Transmembrane helix</keyword>
<keyword evidence="1" id="KW-0812">Transmembrane</keyword>
<feature type="transmembrane region" description="Helical" evidence="1">
    <location>
        <begin position="58"/>
        <end position="73"/>
    </location>
</feature>
<organism evidence="2 3">
    <name type="scientific">Streptomyces thermolilacinus SPC6</name>
    <dbReference type="NCBI Taxonomy" id="1306406"/>
    <lineage>
        <taxon>Bacteria</taxon>
        <taxon>Bacillati</taxon>
        <taxon>Actinomycetota</taxon>
        <taxon>Actinomycetes</taxon>
        <taxon>Kitasatosporales</taxon>
        <taxon>Streptomycetaceae</taxon>
        <taxon>Streptomyces</taxon>
    </lineage>
</organism>
<dbReference type="RefSeq" id="WP_023590679.1">
    <property type="nucleotide sequence ID" value="NZ_ASHX02000001.1"/>
</dbReference>
<dbReference type="AlphaFoldDB" id="A0A1D3DN15"/>
<keyword evidence="1" id="KW-0472">Membrane</keyword>
<evidence type="ECO:0000256" key="1">
    <source>
        <dbReference type="SAM" id="Phobius"/>
    </source>
</evidence>
<reference evidence="2 3" key="1">
    <citation type="journal article" date="2013" name="Genome Announc.">
        <title>Genome Sequence of Streptomyces violaceusniger Strain SPC6, a Halotolerant Streptomycete That Exhibits Rapid Growth and Development.</title>
        <authorList>
            <person name="Chen X."/>
            <person name="Zhang B."/>
            <person name="Zhang W."/>
            <person name="Wu X."/>
            <person name="Zhang M."/>
            <person name="Chen T."/>
            <person name="Liu G."/>
            <person name="Dyson P."/>
        </authorList>
    </citation>
    <scope>NUCLEOTIDE SEQUENCE [LARGE SCALE GENOMIC DNA]</scope>
    <source>
        <strain evidence="2 3">SPC6</strain>
    </source>
</reference>
<dbReference type="OrthoDB" id="4178930at2"/>
<feature type="transmembrane region" description="Helical" evidence="1">
    <location>
        <begin position="33"/>
        <end position="52"/>
    </location>
</feature>
<accession>A0A1D3DN15</accession>
<gene>
    <name evidence="2" type="ORF">J116_003805</name>
</gene>
<evidence type="ECO:0000313" key="2">
    <source>
        <dbReference type="EMBL" id="OEJ93723.1"/>
    </source>
</evidence>
<comment type="caution">
    <text evidence="2">The sequence shown here is derived from an EMBL/GenBank/DDBJ whole genome shotgun (WGS) entry which is preliminary data.</text>
</comment>
<dbReference type="eggNOG" id="ENOG5031HBD">
    <property type="taxonomic scope" value="Bacteria"/>
</dbReference>